<organism evidence="1 2">
    <name type="scientific">Candidatus Obscuribacter phosphatis</name>
    <dbReference type="NCBI Taxonomy" id="1906157"/>
    <lineage>
        <taxon>Bacteria</taxon>
        <taxon>Bacillati</taxon>
        <taxon>Candidatus Melainabacteria</taxon>
        <taxon>Candidatus Obscuribacterales</taxon>
        <taxon>Candidatus Obscuribacteraceae</taxon>
        <taxon>Candidatus Obscuribacter</taxon>
    </lineage>
</organism>
<evidence type="ECO:0000313" key="2">
    <source>
        <dbReference type="Proteomes" id="UP000664277"/>
    </source>
</evidence>
<dbReference type="Proteomes" id="UP000664277">
    <property type="component" value="Unassembled WGS sequence"/>
</dbReference>
<proteinExistence type="predicted"/>
<accession>A0A8J7TM22</accession>
<comment type="caution">
    <text evidence="1">The sequence shown here is derived from an EMBL/GenBank/DDBJ whole genome shotgun (WGS) entry which is preliminary data.</text>
</comment>
<sequence length="199" mass="22004">MEKGTILFQATEVVMVQLLSSQCELTPWPAKYEEDAMPNSLTPRFRFKLMLLGALCQWIIGNPLNAHPTQNSRDQGLDGASKSGVFYGPGLLSNSKEIVLQASWTSEVSEKTLQVGEGDESFSDVKNWISKNVLTALNQPGCHFDGSADYSLFLFSERKNGMTGFLISIPLGQGLLGARFSEKLKELHDLMNIKKSSNR</sequence>
<protein>
    <submittedName>
        <fullName evidence="1">Uncharacterized protein</fullName>
    </submittedName>
</protein>
<name>A0A8J7TM22_9BACT</name>
<dbReference type="EMBL" id="JAFLCK010000018">
    <property type="protein sequence ID" value="MBN8661239.1"/>
    <property type="molecule type" value="Genomic_DNA"/>
</dbReference>
<reference evidence="1" key="1">
    <citation type="submission" date="2021-02" db="EMBL/GenBank/DDBJ databases">
        <title>Genome-Resolved Metagenomics of a Microbial Community Performing Photosynthetic Biological Nutrient Removal.</title>
        <authorList>
            <person name="Mcdaniel E.A."/>
        </authorList>
    </citation>
    <scope>NUCLEOTIDE SEQUENCE</scope>
    <source>
        <strain evidence="1">UWPOB_OBS1</strain>
    </source>
</reference>
<gene>
    <name evidence="1" type="ORF">J0M35_12805</name>
</gene>
<dbReference type="AlphaFoldDB" id="A0A8J7TM22"/>
<evidence type="ECO:0000313" key="1">
    <source>
        <dbReference type="EMBL" id="MBN8661239.1"/>
    </source>
</evidence>